<proteinExistence type="predicted"/>
<comment type="caution">
    <text evidence="1">The sequence shown here is derived from an EMBL/GenBank/DDBJ whole genome shotgun (WGS) entry which is preliminary data.</text>
</comment>
<reference evidence="1" key="1">
    <citation type="journal article" date="2014" name="Front. Microbiol.">
        <title>High frequency of phylogenetically diverse reductive dehalogenase-homologous genes in deep subseafloor sedimentary metagenomes.</title>
        <authorList>
            <person name="Kawai M."/>
            <person name="Futagami T."/>
            <person name="Toyoda A."/>
            <person name="Takaki Y."/>
            <person name="Nishi S."/>
            <person name="Hori S."/>
            <person name="Arai W."/>
            <person name="Tsubouchi T."/>
            <person name="Morono Y."/>
            <person name="Uchiyama I."/>
            <person name="Ito T."/>
            <person name="Fujiyama A."/>
            <person name="Inagaki F."/>
            <person name="Takami H."/>
        </authorList>
    </citation>
    <scope>NUCLEOTIDE SEQUENCE</scope>
    <source>
        <strain evidence="1">Expedition CK06-06</strain>
    </source>
</reference>
<evidence type="ECO:0000313" key="1">
    <source>
        <dbReference type="EMBL" id="GAH67088.1"/>
    </source>
</evidence>
<feature type="non-terminal residue" evidence="1">
    <location>
        <position position="1"/>
    </location>
</feature>
<name>X1JBG0_9ZZZZ</name>
<dbReference type="AlphaFoldDB" id="X1JBG0"/>
<gene>
    <name evidence="1" type="ORF">S03H2_46853</name>
</gene>
<organism evidence="1">
    <name type="scientific">marine sediment metagenome</name>
    <dbReference type="NCBI Taxonomy" id="412755"/>
    <lineage>
        <taxon>unclassified sequences</taxon>
        <taxon>metagenomes</taxon>
        <taxon>ecological metagenomes</taxon>
    </lineage>
</organism>
<dbReference type="EMBL" id="BARU01029452">
    <property type="protein sequence ID" value="GAH67088.1"/>
    <property type="molecule type" value="Genomic_DNA"/>
</dbReference>
<accession>X1JBG0</accession>
<protein>
    <submittedName>
        <fullName evidence="1">Uncharacterized protein</fullName>
    </submittedName>
</protein>
<sequence length="29" mass="3126">LPTQEGKEAKELAIILGEAALTEIDKKIC</sequence>